<evidence type="ECO:0000313" key="1">
    <source>
        <dbReference type="EMBL" id="PWJ13852.1"/>
    </source>
</evidence>
<proteinExistence type="predicted"/>
<dbReference type="Proteomes" id="UP000251571">
    <property type="component" value="Unassembled WGS sequence"/>
</dbReference>
<evidence type="ECO:0000313" key="2">
    <source>
        <dbReference type="EMBL" id="SSA50365.1"/>
    </source>
</evidence>
<accession>A0A2Y9B321</accession>
<dbReference type="AlphaFoldDB" id="A0A2Y9B321"/>
<reference evidence="4" key="1">
    <citation type="submission" date="2016-10" db="EMBL/GenBank/DDBJ databases">
        <authorList>
            <person name="Varghese N."/>
            <person name="Submissions S."/>
        </authorList>
    </citation>
    <scope>NUCLEOTIDE SEQUENCE [LARGE SCALE GENOMIC DNA]</scope>
    <source>
        <strain evidence="4">DSM 25227</strain>
    </source>
</reference>
<evidence type="ECO:0000313" key="3">
    <source>
        <dbReference type="Proteomes" id="UP000245839"/>
    </source>
</evidence>
<sequence length="30" mass="3387">MRVRNTNIVVTPWLDVQDGGGQEALQMFPN</sequence>
<reference evidence="2" key="2">
    <citation type="submission" date="2016-10" db="EMBL/GenBank/DDBJ databases">
        <authorList>
            <person name="Cai Z."/>
        </authorList>
    </citation>
    <scope>NUCLEOTIDE SEQUENCE [LARGE SCALE GENOMIC DNA]</scope>
    <source>
        <strain evidence="2">DSM 25227</strain>
    </source>
</reference>
<name>A0A2Y9B321_9RHOB</name>
<evidence type="ECO:0000313" key="4">
    <source>
        <dbReference type="Proteomes" id="UP000251571"/>
    </source>
</evidence>
<reference evidence="1 3" key="3">
    <citation type="submission" date="2018-03" db="EMBL/GenBank/DDBJ databases">
        <title>Genomic Encyclopedia of Archaeal and Bacterial Type Strains, Phase II (KMG-II): from individual species to whole genera.</title>
        <authorList>
            <person name="Goeker M."/>
        </authorList>
    </citation>
    <scope>NUCLEOTIDE SEQUENCE [LARGE SCALE GENOMIC DNA]</scope>
    <source>
        <strain evidence="1 3">DSM 25227</strain>
    </source>
</reference>
<protein>
    <submittedName>
        <fullName evidence="2">Uncharacterized protein</fullName>
    </submittedName>
</protein>
<dbReference type="EMBL" id="UETC01000013">
    <property type="protein sequence ID" value="SSA50365.1"/>
    <property type="molecule type" value="Genomic_DNA"/>
</dbReference>
<gene>
    <name evidence="1" type="ORF">BCF38_11383</name>
    <name evidence="2" type="ORF">SAMN05421539_11383</name>
</gene>
<dbReference type="EMBL" id="QGDJ01000013">
    <property type="protein sequence ID" value="PWJ13852.1"/>
    <property type="molecule type" value="Genomic_DNA"/>
</dbReference>
<organism evidence="2 4">
    <name type="scientific">Jannaschia seohaensis</name>
    <dbReference type="NCBI Taxonomy" id="475081"/>
    <lineage>
        <taxon>Bacteria</taxon>
        <taxon>Pseudomonadati</taxon>
        <taxon>Pseudomonadota</taxon>
        <taxon>Alphaproteobacteria</taxon>
        <taxon>Rhodobacterales</taxon>
        <taxon>Roseobacteraceae</taxon>
        <taxon>Jannaschia</taxon>
    </lineage>
</organism>
<keyword evidence="3" id="KW-1185">Reference proteome</keyword>
<dbReference type="Proteomes" id="UP000245839">
    <property type="component" value="Unassembled WGS sequence"/>
</dbReference>